<evidence type="ECO:0000313" key="3">
    <source>
        <dbReference type="Proteomes" id="UP000316714"/>
    </source>
</evidence>
<reference evidence="2 3" key="1">
    <citation type="submission" date="2019-02" db="EMBL/GenBank/DDBJ databases">
        <title>Deep-cultivation of Planctomycetes and their phenomic and genomic characterization uncovers novel biology.</title>
        <authorList>
            <person name="Wiegand S."/>
            <person name="Jogler M."/>
            <person name="Boedeker C."/>
            <person name="Pinto D."/>
            <person name="Vollmers J."/>
            <person name="Rivas-Marin E."/>
            <person name="Kohn T."/>
            <person name="Peeters S.H."/>
            <person name="Heuer A."/>
            <person name="Rast P."/>
            <person name="Oberbeckmann S."/>
            <person name="Bunk B."/>
            <person name="Jeske O."/>
            <person name="Meyerdierks A."/>
            <person name="Storesund J.E."/>
            <person name="Kallscheuer N."/>
            <person name="Luecker S."/>
            <person name="Lage O.M."/>
            <person name="Pohl T."/>
            <person name="Merkel B.J."/>
            <person name="Hornburger P."/>
            <person name="Mueller R.-W."/>
            <person name="Bruemmer F."/>
            <person name="Labrenz M."/>
            <person name="Spormann A.M."/>
            <person name="Op Den Camp H."/>
            <person name="Overmann J."/>
            <person name="Amann R."/>
            <person name="Jetten M.S.M."/>
            <person name="Mascher T."/>
            <person name="Medema M.H."/>
            <person name="Devos D.P."/>
            <person name="Kaster A.-K."/>
            <person name="Ovreas L."/>
            <person name="Rohde M."/>
            <person name="Galperin M.Y."/>
            <person name="Jogler C."/>
        </authorList>
    </citation>
    <scope>NUCLEOTIDE SEQUENCE [LARGE SCALE GENOMIC DNA]</scope>
    <source>
        <strain evidence="2 3">KOR34</strain>
    </source>
</reference>
<gene>
    <name evidence="2" type="ORF">KOR34_21320</name>
</gene>
<sequence>MSKENCGGSARPAISDPKTVPVKPHHRSLPGDQCHGPGKPGPKSVAVKGRKRSKP</sequence>
<proteinExistence type="predicted"/>
<name>A0A5C5VHG8_9BACT</name>
<dbReference type="Proteomes" id="UP000316714">
    <property type="component" value="Unassembled WGS sequence"/>
</dbReference>
<dbReference type="EMBL" id="SIHJ01000001">
    <property type="protein sequence ID" value="TWT37185.1"/>
    <property type="molecule type" value="Genomic_DNA"/>
</dbReference>
<evidence type="ECO:0000256" key="1">
    <source>
        <dbReference type="SAM" id="MobiDB-lite"/>
    </source>
</evidence>
<keyword evidence="3" id="KW-1185">Reference proteome</keyword>
<feature type="region of interest" description="Disordered" evidence="1">
    <location>
        <begin position="1"/>
        <end position="55"/>
    </location>
</feature>
<protein>
    <submittedName>
        <fullName evidence="2">Uncharacterized protein</fullName>
    </submittedName>
</protein>
<comment type="caution">
    <text evidence="2">The sequence shown here is derived from an EMBL/GenBank/DDBJ whole genome shotgun (WGS) entry which is preliminary data.</text>
</comment>
<dbReference type="AlphaFoldDB" id="A0A5C5VHG8"/>
<accession>A0A5C5VHG8</accession>
<organism evidence="2 3">
    <name type="scientific">Posidoniimonas corsicana</name>
    <dbReference type="NCBI Taxonomy" id="1938618"/>
    <lineage>
        <taxon>Bacteria</taxon>
        <taxon>Pseudomonadati</taxon>
        <taxon>Planctomycetota</taxon>
        <taxon>Planctomycetia</taxon>
        <taxon>Pirellulales</taxon>
        <taxon>Lacipirellulaceae</taxon>
        <taxon>Posidoniimonas</taxon>
    </lineage>
</organism>
<evidence type="ECO:0000313" key="2">
    <source>
        <dbReference type="EMBL" id="TWT37185.1"/>
    </source>
</evidence>